<feature type="domain" description="Glucose-methanol-choline oxidoreductase N-terminal" evidence="6">
    <location>
        <begin position="278"/>
        <end position="292"/>
    </location>
</feature>
<evidence type="ECO:0000259" key="6">
    <source>
        <dbReference type="PROSITE" id="PS00624"/>
    </source>
</evidence>
<evidence type="ECO:0000313" key="7">
    <source>
        <dbReference type="EMBL" id="PCG65171.1"/>
    </source>
</evidence>
<dbReference type="GO" id="GO:0016614">
    <property type="term" value="F:oxidoreductase activity, acting on CH-OH group of donors"/>
    <property type="evidence" value="ECO:0007669"/>
    <property type="project" value="InterPro"/>
</dbReference>
<proteinExistence type="inferred from homology"/>
<dbReference type="Pfam" id="PF00732">
    <property type="entry name" value="GMC_oxred_N"/>
    <property type="match status" value="1"/>
</dbReference>
<evidence type="ECO:0000256" key="4">
    <source>
        <dbReference type="ARBA" id="ARBA00022827"/>
    </source>
</evidence>
<sequence length="586" mass="64780">MLTRPSLPEADVTDGDSFGFIIVGAGSSGSVVANRLSEIENAKILLIEAGPDAPLEADVPGTEGALINTIYDWQYLTVNNGKTDQGLINGSVGWHRGKMFGGCSSINGMIYVKGNDHDYQRWYDAGNTEWSVDEVRRCFKKAESLQNVELLNNPAARETYGHDGPLFINKFNSTFKPYLENVIDSWDEIGFRRVPDLNTENIMTSGFITATAANGIRQSIDRAYLLPIANRKNLYIMKSALVTKILIDGNLTAIGVEVEKDGIKKIFYASKEVILSAGPISSPQLLMLSGIGPKEHLEANNITTIVDSPMVGQNLKDHNFVPVFIYADVPDQPKESDTFLSVLTYLADRQGSLAFSNLLSDAIALYSTEKNPKYANCQSHMSIIPKNTTTLKQSFMAAFRYNESVMDSIVELNENHGIFFFHFNLLHPISSGNISLNSNEPKDAPLIYPNYFEDARDLETAAKGVKMLTKILETKYFKSINAFLGRMNLPACDDFELDGVEYWKCVAVNLVTTIFHPVSTCKMGSDISTSVVDSRLRVHGVKNLRVIDSSVMPDTISGNTNGPSVMIGERASELVKEDYYNELIGY</sequence>
<dbReference type="PANTHER" id="PTHR11552:SF147">
    <property type="entry name" value="CHOLINE DEHYDROGENASE, MITOCHONDRIAL"/>
    <property type="match status" value="1"/>
</dbReference>
<dbReference type="EMBL" id="NWSH01004383">
    <property type="protein sequence ID" value="PCG65171.1"/>
    <property type="molecule type" value="Genomic_DNA"/>
</dbReference>
<dbReference type="Pfam" id="PF05199">
    <property type="entry name" value="GMC_oxred_C"/>
    <property type="match status" value="1"/>
</dbReference>
<comment type="similarity">
    <text evidence="2">Belongs to the GMC oxidoreductase family.</text>
</comment>
<dbReference type="SUPFAM" id="SSF54373">
    <property type="entry name" value="FAD-linked reductases, C-terminal domain"/>
    <property type="match status" value="1"/>
</dbReference>
<reference evidence="7" key="1">
    <citation type="submission" date="2017-09" db="EMBL/GenBank/DDBJ databases">
        <title>Contemporary evolution of a Lepidopteran species, Heliothis virescens, in response to modern agricultural practices.</title>
        <authorList>
            <person name="Fritz M.L."/>
            <person name="Deyonke A.M."/>
            <person name="Papanicolaou A."/>
            <person name="Micinski S."/>
            <person name="Westbrook J."/>
            <person name="Gould F."/>
        </authorList>
    </citation>
    <scope>NUCLEOTIDE SEQUENCE [LARGE SCALE GENOMIC DNA]</scope>
    <source>
        <strain evidence="7">HvINT-</strain>
        <tissue evidence="7">Whole body</tissue>
    </source>
</reference>
<protein>
    <recommendedName>
        <fullName evidence="6">Glucose-methanol-choline oxidoreductase N-terminal domain-containing protein</fullName>
    </recommendedName>
</protein>
<evidence type="ECO:0000256" key="1">
    <source>
        <dbReference type="ARBA" id="ARBA00001974"/>
    </source>
</evidence>
<dbReference type="Gene3D" id="3.30.560.10">
    <property type="entry name" value="Glucose Oxidase, domain 3"/>
    <property type="match status" value="1"/>
</dbReference>
<dbReference type="InterPro" id="IPR007867">
    <property type="entry name" value="GMC_OxRtase_C"/>
</dbReference>
<evidence type="ECO:0000256" key="2">
    <source>
        <dbReference type="ARBA" id="ARBA00010790"/>
    </source>
</evidence>
<dbReference type="InterPro" id="IPR036188">
    <property type="entry name" value="FAD/NAD-bd_sf"/>
</dbReference>
<dbReference type="PIRSF" id="PIRSF000137">
    <property type="entry name" value="Alcohol_oxidase"/>
    <property type="match status" value="1"/>
</dbReference>
<feature type="binding site" evidence="5">
    <location>
        <position position="242"/>
    </location>
    <ligand>
        <name>FAD</name>
        <dbReference type="ChEBI" id="CHEBI:57692"/>
    </ligand>
</feature>
<dbReference type="InterPro" id="IPR000172">
    <property type="entry name" value="GMC_OxRdtase_N"/>
</dbReference>
<keyword evidence="4 5" id="KW-0274">FAD</keyword>
<accession>A0A2A4IZI4</accession>
<dbReference type="InterPro" id="IPR012132">
    <property type="entry name" value="GMC_OxRdtase"/>
</dbReference>
<comment type="caution">
    <text evidence="7">The sequence shown here is derived from an EMBL/GenBank/DDBJ whole genome shotgun (WGS) entry which is preliminary data.</text>
</comment>
<dbReference type="SUPFAM" id="SSF51905">
    <property type="entry name" value="FAD/NAD(P)-binding domain"/>
    <property type="match status" value="1"/>
</dbReference>
<dbReference type="PANTHER" id="PTHR11552">
    <property type="entry name" value="GLUCOSE-METHANOL-CHOLINE GMC OXIDOREDUCTASE"/>
    <property type="match status" value="1"/>
</dbReference>
<evidence type="ECO:0000256" key="5">
    <source>
        <dbReference type="PIRSR" id="PIRSR000137-2"/>
    </source>
</evidence>
<name>A0A2A4IZI4_HELVI</name>
<dbReference type="AlphaFoldDB" id="A0A2A4IZI4"/>
<evidence type="ECO:0000256" key="3">
    <source>
        <dbReference type="ARBA" id="ARBA00022630"/>
    </source>
</evidence>
<keyword evidence="3" id="KW-0285">Flavoprotein</keyword>
<dbReference type="STRING" id="7102.A0A2A4IZI4"/>
<dbReference type="GO" id="GO:0050660">
    <property type="term" value="F:flavin adenine dinucleotide binding"/>
    <property type="evidence" value="ECO:0007669"/>
    <property type="project" value="InterPro"/>
</dbReference>
<dbReference type="Gene3D" id="3.50.50.60">
    <property type="entry name" value="FAD/NAD(P)-binding domain"/>
    <property type="match status" value="1"/>
</dbReference>
<comment type="cofactor">
    <cofactor evidence="1 5">
        <name>FAD</name>
        <dbReference type="ChEBI" id="CHEBI:57692"/>
    </cofactor>
</comment>
<gene>
    <name evidence="7" type="ORF">B5V51_9579</name>
</gene>
<organism evidence="7">
    <name type="scientific">Heliothis virescens</name>
    <name type="common">Tobacco budworm moth</name>
    <dbReference type="NCBI Taxonomy" id="7102"/>
    <lineage>
        <taxon>Eukaryota</taxon>
        <taxon>Metazoa</taxon>
        <taxon>Ecdysozoa</taxon>
        <taxon>Arthropoda</taxon>
        <taxon>Hexapoda</taxon>
        <taxon>Insecta</taxon>
        <taxon>Pterygota</taxon>
        <taxon>Neoptera</taxon>
        <taxon>Endopterygota</taxon>
        <taxon>Lepidoptera</taxon>
        <taxon>Glossata</taxon>
        <taxon>Ditrysia</taxon>
        <taxon>Noctuoidea</taxon>
        <taxon>Noctuidae</taxon>
        <taxon>Heliothinae</taxon>
        <taxon>Heliothis</taxon>
    </lineage>
</organism>
<dbReference type="PROSITE" id="PS00624">
    <property type="entry name" value="GMC_OXRED_2"/>
    <property type="match status" value="1"/>
</dbReference>